<dbReference type="PANTHER" id="PTHR31302:SF0">
    <property type="entry name" value="TRANSMEMBRANE PROTEIN WITH METALLOPHOSPHOESTERASE DOMAIN"/>
    <property type="match status" value="1"/>
</dbReference>
<dbReference type="RefSeq" id="WP_087258025.1">
    <property type="nucleotide sequence ID" value="NZ_NFKY01000001.1"/>
</dbReference>
<dbReference type="PANTHER" id="PTHR31302">
    <property type="entry name" value="TRANSMEMBRANE PROTEIN WITH METALLOPHOSPHOESTERASE DOMAIN-RELATED"/>
    <property type="match status" value="1"/>
</dbReference>
<dbReference type="SUPFAM" id="SSF56300">
    <property type="entry name" value="Metallo-dependent phosphatases"/>
    <property type="match status" value="1"/>
</dbReference>
<evidence type="ECO:0000313" key="2">
    <source>
        <dbReference type="EMBL" id="OUQ04076.1"/>
    </source>
</evidence>
<dbReference type="Gene3D" id="3.60.21.10">
    <property type="match status" value="1"/>
</dbReference>
<organism evidence="2 3">
    <name type="scientific">Thomasclavelia spiroformis</name>
    <dbReference type="NCBI Taxonomy" id="29348"/>
    <lineage>
        <taxon>Bacteria</taxon>
        <taxon>Bacillati</taxon>
        <taxon>Bacillota</taxon>
        <taxon>Erysipelotrichia</taxon>
        <taxon>Erysipelotrichales</taxon>
        <taxon>Coprobacillaceae</taxon>
        <taxon>Thomasclavelia</taxon>
    </lineage>
</organism>
<dbReference type="Pfam" id="PF00149">
    <property type="entry name" value="Metallophos"/>
    <property type="match status" value="1"/>
</dbReference>
<name>A0A1Y4QFG5_9FIRM</name>
<comment type="caution">
    <text evidence="2">The sequence shown here is derived from an EMBL/GenBank/DDBJ whole genome shotgun (WGS) entry which is preliminary data.</text>
</comment>
<dbReference type="Proteomes" id="UP000196258">
    <property type="component" value="Unassembled WGS sequence"/>
</dbReference>
<gene>
    <name evidence="2" type="ORF">B5E91_11930</name>
</gene>
<evidence type="ECO:0000313" key="3">
    <source>
        <dbReference type="Proteomes" id="UP000196258"/>
    </source>
</evidence>
<dbReference type="InterPro" id="IPR051158">
    <property type="entry name" value="Metallophosphoesterase_sf"/>
</dbReference>
<protein>
    <recommendedName>
        <fullName evidence="1">Calcineurin-like phosphoesterase domain-containing protein</fullName>
    </recommendedName>
</protein>
<dbReference type="EMBL" id="NFLB01000015">
    <property type="protein sequence ID" value="OUQ04076.1"/>
    <property type="molecule type" value="Genomic_DNA"/>
</dbReference>
<evidence type="ECO:0000259" key="1">
    <source>
        <dbReference type="Pfam" id="PF00149"/>
    </source>
</evidence>
<dbReference type="InterPro" id="IPR029052">
    <property type="entry name" value="Metallo-depent_PP-like"/>
</dbReference>
<accession>A0A1Y4QFG5</accession>
<proteinExistence type="predicted"/>
<sequence>MIRREIKKLIKQLKKNKISVLDIPEKYQDSEEIILFEREIGERIVGHRGFDIISNTFFVEEVLYYTDNLGNYQNKSVFTSFQDFESYYHFLNGDIYEDACYMYCHKLNSNSYSINWDKLLEKKSFIETTVDDYSLILSDEEKENYKNGKHIHKLCQQWIKKFNMCQSYEELLRVTNSYSKSNLASIVNVIFFFFQYIFADIENEKRFSIIMEYMSSGNYPQYQLINALCSIYNPDDVMQSFNYCSGTKQTIYKHKRKLKNYIECLKNGEIDFISNAFFDCKTHYYCVQTKGYKKNNRQFPVTTINRYFETFAEFIDYQNGNLTNCDLSCALECNEDFSKYTIDKTTKLPINLNVKINYTVEKYYNNKKFYVTQKWCNTDGCTIKEYKHTFDYFFDFVAFLKGDLSSANLLFCDGLKFLEHWDGIDFTNAKLRSYLCEKFNLNFCIQDIHYNLIESFDSIKRNENTNSLILQEQRDLDEGIYRTNIQCFGKYFSYDCQSVYYISDIHLMHKLQNAHCRSKEDIEYVIQNIANTIANETGDLLLINGDVSSDFSIFQIFVKTLSKVIPKKTKIVFTLGNHELWSFSNMTMDQIVSIYRNFLNEYGMYLLHNDLLYNEFDDSITDLNTVTHLVKYHDLCQMDRNQILNLLRNARYIILGGLGFSGYNEEFNANNGVYRMVIDRKSEITETKVFEDLYNRLAPILSGKNTIILTHTPKKDWCKEANLDKNFIYVSGHTHKNYFYDDGEYRNYSDNQIGYYNHNLHLKKFLIDTDYDCFSNYEDGIFEITKEQYNKFYRGKNIQMTFQREVNILYMLKKNEYYCFIHKAKKGNLSILNGGAMKKLEHQDIHYYFDNMDILISTIEKPLEKFTMFQKSIADIIKKIGGSGTIHGCIIDIDFYNHIYVNPIDLSITGYWAYDTINKMVYSSIPNLLKNRCPKIFSEYKKNYKNNRKNPLVIRRNKNIISSEIYLETDIYRTSREMKKMQKLNSHILTFWYDNIVKESSHIYIE</sequence>
<dbReference type="AlphaFoldDB" id="A0A1Y4QFG5"/>
<reference evidence="3" key="1">
    <citation type="submission" date="2017-04" db="EMBL/GenBank/DDBJ databases">
        <title>Function of individual gut microbiota members based on whole genome sequencing of pure cultures obtained from chicken caecum.</title>
        <authorList>
            <person name="Medvecky M."/>
            <person name="Cejkova D."/>
            <person name="Polansky O."/>
            <person name="Karasova D."/>
            <person name="Kubasova T."/>
            <person name="Cizek A."/>
            <person name="Rychlik I."/>
        </authorList>
    </citation>
    <scope>NUCLEOTIDE SEQUENCE [LARGE SCALE GENOMIC DNA]</scope>
    <source>
        <strain evidence="3">An149</strain>
    </source>
</reference>
<dbReference type="GO" id="GO:0016787">
    <property type="term" value="F:hydrolase activity"/>
    <property type="evidence" value="ECO:0007669"/>
    <property type="project" value="InterPro"/>
</dbReference>
<feature type="domain" description="Calcineurin-like phosphoesterase" evidence="1">
    <location>
        <begin position="499"/>
        <end position="736"/>
    </location>
</feature>
<dbReference type="InterPro" id="IPR004843">
    <property type="entry name" value="Calcineurin-like_PHP"/>
</dbReference>